<proteinExistence type="predicted"/>
<reference evidence="1" key="1">
    <citation type="journal article" date="2021" name="G3 (Bethesda)">
        <title>Genome and transcriptome analysis of the beet armyworm Spodoptera exigua reveals targets for pest control. .</title>
        <authorList>
            <person name="Simon S."/>
            <person name="Breeschoten T."/>
            <person name="Jansen H.J."/>
            <person name="Dirks R.P."/>
            <person name="Schranz M.E."/>
            <person name="Ros V.I.D."/>
        </authorList>
    </citation>
    <scope>NUCLEOTIDE SEQUENCE</scope>
    <source>
        <strain evidence="1">TB_SE_WUR_2020</strain>
    </source>
</reference>
<gene>
    <name evidence="1" type="ORF">HF086_006623</name>
</gene>
<dbReference type="PANTHER" id="PTHR33887:SF4">
    <property type="entry name" value="AB2-183"/>
    <property type="match status" value="1"/>
</dbReference>
<dbReference type="Pfam" id="PF15874">
    <property type="entry name" value="Il2rg"/>
    <property type="match status" value="1"/>
</dbReference>
<dbReference type="EMBL" id="JACEFF010000755">
    <property type="protein sequence ID" value="KAH9631631.1"/>
    <property type="molecule type" value="Genomic_DNA"/>
</dbReference>
<sequence>MFIYIIYKDPPELSPLYPRSSELPDTSVEKMLLVNPVCPVRIMLEYIRKHCRLGIFTQFDLTDQNGSLMGLFNLPTYAYATEQFEDKKTYFIVVFKMEVLPQLNYENKLHFELKMKVKRFLMVGDLSNSNVTQSKLLTSPSVTKISAHQASRMTIRKK</sequence>
<dbReference type="AlphaFoldDB" id="A0A922M7S6"/>
<dbReference type="Proteomes" id="UP000814243">
    <property type="component" value="Unassembled WGS sequence"/>
</dbReference>
<accession>A0A922M7S6</accession>
<evidence type="ECO:0000313" key="1">
    <source>
        <dbReference type="EMBL" id="KAH9631631.1"/>
    </source>
</evidence>
<comment type="caution">
    <text evidence="1">The sequence shown here is derived from an EMBL/GenBank/DDBJ whole genome shotgun (WGS) entry which is preliminary data.</text>
</comment>
<evidence type="ECO:0000313" key="2">
    <source>
        <dbReference type="Proteomes" id="UP000814243"/>
    </source>
</evidence>
<dbReference type="PANTHER" id="PTHR33887">
    <property type="entry name" value="PB1 DOMAIN-CONTAINING PROTEIN"/>
    <property type="match status" value="1"/>
</dbReference>
<organism evidence="1 2">
    <name type="scientific">Spodoptera exigua</name>
    <name type="common">Beet armyworm</name>
    <name type="synonym">Noctua fulgens</name>
    <dbReference type="NCBI Taxonomy" id="7107"/>
    <lineage>
        <taxon>Eukaryota</taxon>
        <taxon>Metazoa</taxon>
        <taxon>Ecdysozoa</taxon>
        <taxon>Arthropoda</taxon>
        <taxon>Hexapoda</taxon>
        <taxon>Insecta</taxon>
        <taxon>Pterygota</taxon>
        <taxon>Neoptera</taxon>
        <taxon>Endopterygota</taxon>
        <taxon>Lepidoptera</taxon>
        <taxon>Glossata</taxon>
        <taxon>Ditrysia</taxon>
        <taxon>Noctuoidea</taxon>
        <taxon>Noctuidae</taxon>
        <taxon>Amphipyrinae</taxon>
        <taxon>Spodoptera</taxon>
    </lineage>
</organism>
<dbReference type="InterPro" id="IPR039471">
    <property type="entry name" value="CXorf65-like"/>
</dbReference>
<protein>
    <submittedName>
        <fullName evidence="1">Uncharacterized protein</fullName>
    </submittedName>
</protein>
<name>A0A922M7S6_SPOEX</name>